<evidence type="ECO:0000313" key="3">
    <source>
        <dbReference type="Proteomes" id="UP000799757"/>
    </source>
</evidence>
<dbReference type="SUPFAM" id="SSF51445">
    <property type="entry name" value="(Trans)glycosidases"/>
    <property type="match status" value="1"/>
</dbReference>
<name>A0A6A6X0C5_9PLEO</name>
<proteinExistence type="predicted"/>
<dbReference type="InterPro" id="IPR032979">
    <property type="entry name" value="ENGase"/>
</dbReference>
<sequence length="712" mass="79968">MLNALGWKDILRPIRDGYRHLFPSPDTGPTPEERRRQRALDQLLKSFTYFDTFDQLQIWTAAEADVLQRSNTPLLQRSQAATTDTNKANVLLCHDYSGNYHDYEATQGIGVDEESYSCEHLQFVDTFVYFSHKLACVPPPSWTNTLHRNGVKVLGTFLIEPQTKDTQRLLERNTVTRGAKDTVTFPMATKLADIARHYGFDGWLVNIEKPFPKETWDPHVLEAFLRQLRDDLGTDRLVIWYDAITIANRIDYQNALTQQNLPYSKACTSILTNYCWKESDASNSMHLARENHLSQQSLFFGVDVWAQNATKLTQPRVTFPEKGGGGTNTGIAVAKLAEIGLSVGVFAPAWSFEHFPRHGRTVERAMWDGTGLPKTMDCSCGNANLRHPTNRGYPITQSARQFPAGSERYFYTDFRRAFGRPGNLEQNFVWGGKQLYSQLASQSILPNMSNSSVRDDGVESSVNALSLRLEDLPSGTQLVVEAQSVIPMDNAADNDYERWLPFFKLDMATNESLQLRILSTCMLHGPNISTSYYLKSTNGVQFFPLEQLGHVENIEAVVTFESEGVPGGRLQEIGIHLVAPPFKQELVRVAEVMEICITPLSSASMCAYSIDGVRVESRGEGETSHQRLCWNCNIGEQDVPFHPGIPYSDVTGPFSYFVIHIDEIEVGRAYALEHILAKSLINCLRSEGGKVSIIGVGFNGTLLIERTMWLKL</sequence>
<dbReference type="GO" id="GO:0033925">
    <property type="term" value="F:mannosyl-glycoprotein endo-beta-N-acetylglucosaminidase activity"/>
    <property type="evidence" value="ECO:0007669"/>
    <property type="project" value="UniProtKB-EC"/>
</dbReference>
<dbReference type="OrthoDB" id="284473at2759"/>
<evidence type="ECO:0000313" key="2">
    <source>
        <dbReference type="EMBL" id="KAF2789593.1"/>
    </source>
</evidence>
<dbReference type="InterPro" id="IPR005201">
    <property type="entry name" value="TIM_ENGase"/>
</dbReference>
<dbReference type="Gene3D" id="3.20.20.80">
    <property type="entry name" value="Glycosidases"/>
    <property type="match status" value="1"/>
</dbReference>
<dbReference type="Proteomes" id="UP000799757">
    <property type="component" value="Unassembled WGS sequence"/>
</dbReference>
<dbReference type="PANTHER" id="PTHR13246:SF1">
    <property type="entry name" value="CYTOSOLIC ENDO-BETA-N-ACETYLGLUCOSAMINIDASE"/>
    <property type="match status" value="1"/>
</dbReference>
<evidence type="ECO:0000259" key="1">
    <source>
        <dbReference type="Pfam" id="PF03644"/>
    </source>
</evidence>
<gene>
    <name evidence="2" type="ORF">K505DRAFT_284109</name>
</gene>
<organism evidence="2 3">
    <name type="scientific">Melanomma pulvis-pyrius CBS 109.77</name>
    <dbReference type="NCBI Taxonomy" id="1314802"/>
    <lineage>
        <taxon>Eukaryota</taxon>
        <taxon>Fungi</taxon>
        <taxon>Dikarya</taxon>
        <taxon>Ascomycota</taxon>
        <taxon>Pezizomycotina</taxon>
        <taxon>Dothideomycetes</taxon>
        <taxon>Pleosporomycetidae</taxon>
        <taxon>Pleosporales</taxon>
        <taxon>Melanommataceae</taxon>
        <taxon>Melanomma</taxon>
    </lineage>
</organism>
<dbReference type="Pfam" id="PF03644">
    <property type="entry name" value="Glyco_hydro_85"/>
    <property type="match status" value="1"/>
</dbReference>
<keyword evidence="2" id="KW-0378">Hydrolase</keyword>
<dbReference type="AlphaFoldDB" id="A0A6A6X0C5"/>
<dbReference type="GO" id="GO:0005829">
    <property type="term" value="C:cytosol"/>
    <property type="evidence" value="ECO:0007669"/>
    <property type="project" value="UniProtKB-SubCell"/>
</dbReference>
<reference evidence="2" key="1">
    <citation type="journal article" date="2020" name="Stud. Mycol.">
        <title>101 Dothideomycetes genomes: a test case for predicting lifestyles and emergence of pathogens.</title>
        <authorList>
            <person name="Haridas S."/>
            <person name="Albert R."/>
            <person name="Binder M."/>
            <person name="Bloem J."/>
            <person name="Labutti K."/>
            <person name="Salamov A."/>
            <person name="Andreopoulos B."/>
            <person name="Baker S."/>
            <person name="Barry K."/>
            <person name="Bills G."/>
            <person name="Bluhm B."/>
            <person name="Cannon C."/>
            <person name="Castanera R."/>
            <person name="Culley D."/>
            <person name="Daum C."/>
            <person name="Ezra D."/>
            <person name="Gonzalez J."/>
            <person name="Henrissat B."/>
            <person name="Kuo A."/>
            <person name="Liang C."/>
            <person name="Lipzen A."/>
            <person name="Lutzoni F."/>
            <person name="Magnuson J."/>
            <person name="Mondo S."/>
            <person name="Nolan M."/>
            <person name="Ohm R."/>
            <person name="Pangilinan J."/>
            <person name="Park H.-J."/>
            <person name="Ramirez L."/>
            <person name="Alfaro M."/>
            <person name="Sun H."/>
            <person name="Tritt A."/>
            <person name="Yoshinaga Y."/>
            <person name="Zwiers L.-H."/>
            <person name="Turgeon B."/>
            <person name="Goodwin S."/>
            <person name="Spatafora J."/>
            <person name="Crous P."/>
            <person name="Grigoriev I."/>
        </authorList>
    </citation>
    <scope>NUCLEOTIDE SEQUENCE</scope>
    <source>
        <strain evidence="2">CBS 109.77</strain>
    </source>
</reference>
<dbReference type="InterPro" id="IPR017853">
    <property type="entry name" value="GH"/>
</dbReference>
<keyword evidence="3" id="KW-1185">Reference proteome</keyword>
<dbReference type="EMBL" id="MU002126">
    <property type="protein sequence ID" value="KAF2789593.1"/>
    <property type="molecule type" value="Genomic_DNA"/>
</dbReference>
<feature type="domain" description="Cytosolic endo-beta-N-acetylglucosaminidase TIM barrel" evidence="1">
    <location>
        <begin position="110"/>
        <end position="420"/>
    </location>
</feature>
<dbReference type="PANTHER" id="PTHR13246">
    <property type="entry name" value="ENDO BETA N-ACETYLGLUCOSAMINIDASE"/>
    <property type="match status" value="1"/>
</dbReference>
<accession>A0A6A6X0C5</accession>
<protein>
    <submittedName>
        <fullName evidence="2">Glycoside hydrolase family 85 protein</fullName>
    </submittedName>
</protein>